<dbReference type="EMBL" id="JAEHOC010000013">
    <property type="protein sequence ID" value="KAG2436382.1"/>
    <property type="molecule type" value="Genomic_DNA"/>
</dbReference>
<name>A0A835T3I7_CHLIN</name>
<evidence type="ECO:0000256" key="1">
    <source>
        <dbReference type="SAM" id="MobiDB-lite"/>
    </source>
</evidence>
<evidence type="ECO:0000256" key="3">
    <source>
        <dbReference type="SAM" id="SignalP"/>
    </source>
</evidence>
<feature type="transmembrane region" description="Helical" evidence="2">
    <location>
        <begin position="890"/>
        <end position="909"/>
    </location>
</feature>
<feature type="compositionally biased region" description="Low complexity" evidence="1">
    <location>
        <begin position="117"/>
        <end position="137"/>
    </location>
</feature>
<reference evidence="4" key="1">
    <citation type="journal article" date="2020" name="bioRxiv">
        <title>Comparative genomics of Chlamydomonas.</title>
        <authorList>
            <person name="Craig R.J."/>
            <person name="Hasan A.R."/>
            <person name="Ness R.W."/>
            <person name="Keightley P.D."/>
        </authorList>
    </citation>
    <scope>NUCLEOTIDE SEQUENCE</scope>
    <source>
        <strain evidence="4">SAG 7.73</strain>
    </source>
</reference>
<keyword evidence="5" id="KW-1185">Reference proteome</keyword>
<protein>
    <submittedName>
        <fullName evidence="4">Uncharacterized protein</fullName>
    </submittedName>
</protein>
<organism evidence="4 5">
    <name type="scientific">Chlamydomonas incerta</name>
    <dbReference type="NCBI Taxonomy" id="51695"/>
    <lineage>
        <taxon>Eukaryota</taxon>
        <taxon>Viridiplantae</taxon>
        <taxon>Chlorophyta</taxon>
        <taxon>core chlorophytes</taxon>
        <taxon>Chlorophyceae</taxon>
        <taxon>CS clade</taxon>
        <taxon>Chlamydomonadales</taxon>
        <taxon>Chlamydomonadaceae</taxon>
        <taxon>Chlamydomonas</taxon>
    </lineage>
</organism>
<accession>A0A835T3I7</accession>
<feature type="transmembrane region" description="Helical" evidence="2">
    <location>
        <begin position="916"/>
        <end position="936"/>
    </location>
</feature>
<proteinExistence type="predicted"/>
<dbReference type="AlphaFoldDB" id="A0A835T3I7"/>
<feature type="region of interest" description="Disordered" evidence="1">
    <location>
        <begin position="113"/>
        <end position="140"/>
    </location>
</feature>
<feature type="signal peptide" evidence="3">
    <location>
        <begin position="1"/>
        <end position="19"/>
    </location>
</feature>
<feature type="chain" id="PRO_5032916236" evidence="3">
    <location>
        <begin position="20"/>
        <end position="1029"/>
    </location>
</feature>
<keyword evidence="2" id="KW-0472">Membrane</keyword>
<keyword evidence="2" id="KW-0812">Transmembrane</keyword>
<feature type="transmembrane region" description="Helical" evidence="2">
    <location>
        <begin position="817"/>
        <end position="837"/>
    </location>
</feature>
<feature type="transmembrane region" description="Helical" evidence="2">
    <location>
        <begin position="858"/>
        <end position="878"/>
    </location>
</feature>
<evidence type="ECO:0000256" key="2">
    <source>
        <dbReference type="SAM" id="Phobius"/>
    </source>
</evidence>
<feature type="region of interest" description="Disordered" evidence="1">
    <location>
        <begin position="976"/>
        <end position="1001"/>
    </location>
</feature>
<feature type="compositionally biased region" description="Gly residues" evidence="1">
    <location>
        <begin position="988"/>
        <end position="999"/>
    </location>
</feature>
<evidence type="ECO:0000313" key="4">
    <source>
        <dbReference type="EMBL" id="KAG2436382.1"/>
    </source>
</evidence>
<comment type="caution">
    <text evidence="4">The sequence shown here is derived from an EMBL/GenBank/DDBJ whole genome shotgun (WGS) entry which is preliminary data.</text>
</comment>
<dbReference type="OrthoDB" id="547826at2759"/>
<keyword evidence="3" id="KW-0732">Signal</keyword>
<gene>
    <name evidence="4" type="ORF">HXX76_006689</name>
</gene>
<evidence type="ECO:0000313" key="5">
    <source>
        <dbReference type="Proteomes" id="UP000650467"/>
    </source>
</evidence>
<dbReference type="Proteomes" id="UP000650467">
    <property type="component" value="Unassembled WGS sequence"/>
</dbReference>
<keyword evidence="2" id="KW-1133">Transmembrane helix</keyword>
<sequence length="1029" mass="102112">MYFCRLQFFVFMLLRGPAAEPSHLSLTTAFKLNAVFDLMMFISTLGCKPPSIAAELAVGTFQTAATGVLHCWHAHRTALAPPLYQLLLVRLAVMAVNVYTGMALGGGRVRGAGTSGAGTEAASGSRAGAGTAGASGRPGRKCEVIHDNRGPAELGPCDCAGGGGPVAASPIKGSPAAGTAAAASAAGNPSAGLPAPEAPGAAAAQAALRLHAPAAAAAAAAGTGAAAAAIEAAVAPIYGLMPNRPYRSILRRHVMTCKVPWAEPEDIQPGFQQRLAELVAAKGLVLADISVRRDGGDARRQLDGGLDVAALVRTLGLLRGQQGAGGDGHAAPGAHEAELLAAVQRVRDVVLTRGAAPAHGVGSEAGAGAPAAPPLPRIVDVWPRALHVPALVRQAGGGEAPAAGGAAAVTLRVRVEWPSTAQGPAGGAPSLSTVLVQAGGVLLPLHIAASRLVAPAGAVAGGGDAVGAAGQGGAPVLVAEYEVELEALPPRPGSMLLELRGPAAQVADHQVAAAAAAAAAQRMLAPLLAVADAAVAQELSANMADWPSDAESQLELDELVFDLGTWADAAAVAAAGAWGRGAEWNHLFGCAPLVAADEVVWSQLLPHLISYCRAAGWTATAGAVEADHAAYAELQGRGAGQQAAGALAAAAPVAVADDAGAVDSVAAAAAADDAGAGADAAAGSAAAGAAAAAAPTDLPDELQAAALRKSAEFLDDETHTDLLLSSASLTASILDSSQTGLAPRHRRQTQAVWWHALLQVLGFSQRETRAEAAAFRAFVCSWTTSLANIAQATELLMVVALLSRGARAGQAALGGELAIVLSGCGLGAAAALAWALLPAARWRALALRLRVPRQLGYLVSKSLLGLGLARPPAGALAYAAGPGMLLMEGAILPGACLVSPAAAMAIACIKLPLNVLCALRLGIAGGSLAAALIIAVRTEVLGLLTNTAFHAYLRLRYQEQAAVVAAAVVPAPVPAPARERGAAPRSPLGGGSAGGGQGGAADLQAAVGTAGGARGTGLVQRTAAQARRD</sequence>